<dbReference type="Pfam" id="PF13714">
    <property type="entry name" value="PEP_mutase"/>
    <property type="match status" value="1"/>
</dbReference>
<evidence type="ECO:0000313" key="1">
    <source>
        <dbReference type="EMBL" id="CAA7396719.1"/>
    </source>
</evidence>
<dbReference type="Proteomes" id="UP000663760">
    <property type="component" value="Chromosome 5"/>
</dbReference>
<dbReference type="SUPFAM" id="SSF51621">
    <property type="entry name" value="Phosphoenolpyruvate/pyruvate domain"/>
    <property type="match status" value="1"/>
</dbReference>
<dbReference type="PANTHER" id="PTHR42905:SF5">
    <property type="entry name" value="CARBOXYVINYL-CARBOXYPHOSPHONATE PHOSPHORYLMUTASE, CHLOROPLASTIC"/>
    <property type="match status" value="1"/>
</dbReference>
<reference evidence="1" key="1">
    <citation type="submission" date="2020-02" db="EMBL/GenBank/DDBJ databases">
        <authorList>
            <person name="Scholz U."/>
            <person name="Mascher M."/>
            <person name="Fiebig A."/>
        </authorList>
    </citation>
    <scope>NUCLEOTIDE SEQUENCE</scope>
</reference>
<dbReference type="OrthoDB" id="745583at2759"/>
<sequence length="255" mass="27287">MPGCYDALTAAVVERSGFSAGFSAGFISGYALSASLLGKPDIGLLTPPEMAETARNVCSAATRIPLIAGADTGGGNALNVQRTVQDLIAAGAAGCFPEDQAWPKKCGHMRGIQVIPAEEHAAKIAAARDVIGDADFFLVARTDARATSAKTCLSEAIARANLYMEAGADACFVEAPRSDDEVCNMIEWGITPLHTPQDLRTMGFHLITLKEEGTTKGEFHKLATFEEFNKLVDLDYWFQLEARFAPLKDNSDVRV</sequence>
<dbReference type="PANTHER" id="PTHR42905">
    <property type="entry name" value="PHOSPHOENOLPYRUVATE CARBOXYLASE"/>
    <property type="match status" value="1"/>
</dbReference>
<dbReference type="InterPro" id="IPR040442">
    <property type="entry name" value="Pyrv_kinase-like_dom_sf"/>
</dbReference>
<keyword evidence="2" id="KW-1185">Reference proteome</keyword>
<name>A0A7I8KG10_SPIIN</name>
<evidence type="ECO:0000313" key="2">
    <source>
        <dbReference type="Proteomes" id="UP000663760"/>
    </source>
</evidence>
<gene>
    <name evidence="1" type="ORF">SI8410_05007382</name>
</gene>
<dbReference type="EMBL" id="LR746268">
    <property type="protein sequence ID" value="CAA7396719.1"/>
    <property type="molecule type" value="Genomic_DNA"/>
</dbReference>
<dbReference type="InterPro" id="IPR039556">
    <property type="entry name" value="ICL/PEPM"/>
</dbReference>
<protein>
    <submittedName>
        <fullName evidence="1">Uncharacterized protein</fullName>
    </submittedName>
</protein>
<dbReference type="CDD" id="cd00377">
    <property type="entry name" value="ICL_PEPM"/>
    <property type="match status" value="1"/>
</dbReference>
<dbReference type="InterPro" id="IPR015813">
    <property type="entry name" value="Pyrv/PenolPyrv_kinase-like_dom"/>
</dbReference>
<accession>A0A7I8KG10</accession>
<organism evidence="1 2">
    <name type="scientific">Spirodela intermedia</name>
    <name type="common">Intermediate duckweed</name>
    <dbReference type="NCBI Taxonomy" id="51605"/>
    <lineage>
        <taxon>Eukaryota</taxon>
        <taxon>Viridiplantae</taxon>
        <taxon>Streptophyta</taxon>
        <taxon>Embryophyta</taxon>
        <taxon>Tracheophyta</taxon>
        <taxon>Spermatophyta</taxon>
        <taxon>Magnoliopsida</taxon>
        <taxon>Liliopsida</taxon>
        <taxon>Araceae</taxon>
        <taxon>Lemnoideae</taxon>
        <taxon>Spirodela</taxon>
    </lineage>
</organism>
<dbReference type="Gene3D" id="3.20.20.60">
    <property type="entry name" value="Phosphoenolpyruvate-binding domains"/>
    <property type="match status" value="1"/>
</dbReference>
<dbReference type="AlphaFoldDB" id="A0A7I8KG10"/>
<dbReference type="GO" id="GO:0016833">
    <property type="term" value="F:oxo-acid-lyase activity"/>
    <property type="evidence" value="ECO:0007669"/>
    <property type="project" value="UniProtKB-ARBA"/>
</dbReference>
<dbReference type="PROSITE" id="PS00161">
    <property type="entry name" value="ISOCITRATE_LYASE"/>
    <property type="match status" value="1"/>
</dbReference>
<proteinExistence type="predicted"/>
<dbReference type="InterPro" id="IPR018523">
    <property type="entry name" value="Isocitrate_lyase_ph_CS"/>
</dbReference>